<keyword evidence="3" id="KW-1185">Reference proteome</keyword>
<dbReference type="OrthoDB" id="5641415at2"/>
<feature type="compositionally biased region" description="Basic and acidic residues" evidence="1">
    <location>
        <begin position="15"/>
        <end position="28"/>
    </location>
</feature>
<dbReference type="RefSeq" id="WP_058507895.1">
    <property type="nucleotide sequence ID" value="NZ_CAAAIK010000050.1"/>
</dbReference>
<sequence length="115" mass="12641">MGILKTRPILTREYTSKSKDDKDDDKSLAKKKAKDIKLGEKPDTCLNPLQLLTPESVKESLKIGTNELMQQSCVGDGMVNMLGNGVPGYYTTGVDAGIDETAEQFEETNNLNNNM</sequence>
<reference evidence="2 3" key="1">
    <citation type="submission" date="2015-11" db="EMBL/GenBank/DDBJ databases">
        <title>Genomic analysis of 38 Legionella species identifies large and diverse effector repertoires.</title>
        <authorList>
            <person name="Burstein D."/>
            <person name="Amaro F."/>
            <person name="Zusman T."/>
            <person name="Lifshitz Z."/>
            <person name="Cohen O."/>
            <person name="Gilbert J.A."/>
            <person name="Pupko T."/>
            <person name="Shuman H.A."/>
            <person name="Segal G."/>
        </authorList>
    </citation>
    <scope>NUCLEOTIDE SEQUENCE [LARGE SCALE GENOMIC DNA]</scope>
    <source>
        <strain evidence="2 3">CDC#1442-AUS-E</strain>
    </source>
</reference>
<proteinExistence type="predicted"/>
<dbReference type="PATRIC" id="fig|45073.5.peg.1921"/>
<organism evidence="2 3">
    <name type="scientific">Legionella quinlivanii</name>
    <dbReference type="NCBI Taxonomy" id="45073"/>
    <lineage>
        <taxon>Bacteria</taxon>
        <taxon>Pseudomonadati</taxon>
        <taxon>Pseudomonadota</taxon>
        <taxon>Gammaproteobacteria</taxon>
        <taxon>Legionellales</taxon>
        <taxon>Legionellaceae</taxon>
        <taxon>Legionella</taxon>
    </lineage>
</organism>
<evidence type="ECO:0000256" key="1">
    <source>
        <dbReference type="SAM" id="MobiDB-lite"/>
    </source>
</evidence>
<accession>A0A0W0Y1Q9</accession>
<comment type="caution">
    <text evidence="2">The sequence shown here is derived from an EMBL/GenBank/DDBJ whole genome shotgun (WGS) entry which is preliminary data.</text>
</comment>
<dbReference type="Proteomes" id="UP000054618">
    <property type="component" value="Unassembled WGS sequence"/>
</dbReference>
<evidence type="ECO:0000313" key="3">
    <source>
        <dbReference type="Proteomes" id="UP000054618"/>
    </source>
</evidence>
<feature type="region of interest" description="Disordered" evidence="1">
    <location>
        <begin position="15"/>
        <end position="34"/>
    </location>
</feature>
<name>A0A0W0Y1Q9_9GAMM</name>
<dbReference type="EMBL" id="LNYS01000008">
    <property type="protein sequence ID" value="KTD50494.1"/>
    <property type="molecule type" value="Genomic_DNA"/>
</dbReference>
<protein>
    <submittedName>
        <fullName evidence="2">Uncharacterized protein</fullName>
    </submittedName>
</protein>
<gene>
    <name evidence="2" type="ORF">Lqui_1819</name>
</gene>
<evidence type="ECO:0000313" key="2">
    <source>
        <dbReference type="EMBL" id="KTD50494.1"/>
    </source>
</evidence>
<dbReference type="AlphaFoldDB" id="A0A0W0Y1Q9"/>